<feature type="transmembrane region" description="Helical" evidence="1">
    <location>
        <begin position="394"/>
        <end position="412"/>
    </location>
</feature>
<dbReference type="InterPro" id="IPR002123">
    <property type="entry name" value="Plipid/glycerol_acylTrfase"/>
</dbReference>
<gene>
    <name evidence="3" type="ORF">LCGC14_0650060</name>
</gene>
<dbReference type="Pfam" id="PF07690">
    <property type="entry name" value="MFS_1"/>
    <property type="match status" value="1"/>
</dbReference>
<dbReference type="CDD" id="cd06173">
    <property type="entry name" value="MFS_MefA_like"/>
    <property type="match status" value="1"/>
</dbReference>
<keyword evidence="1" id="KW-0812">Transmembrane</keyword>
<feature type="transmembrane region" description="Helical" evidence="1">
    <location>
        <begin position="305"/>
        <end position="323"/>
    </location>
</feature>
<evidence type="ECO:0000259" key="2">
    <source>
        <dbReference type="PROSITE" id="PS50850"/>
    </source>
</evidence>
<feature type="transmembrane region" description="Helical" evidence="1">
    <location>
        <begin position="181"/>
        <end position="200"/>
    </location>
</feature>
<dbReference type="AlphaFoldDB" id="A0A0F9TID4"/>
<dbReference type="NCBIfam" id="NF006386">
    <property type="entry name" value="PRK08633.1"/>
    <property type="match status" value="1"/>
</dbReference>
<feature type="domain" description="Major facilitator superfamily (MFS) profile" evidence="2">
    <location>
        <begin position="10"/>
        <end position="418"/>
    </location>
</feature>
<feature type="transmembrane region" description="Helical" evidence="1">
    <location>
        <begin position="369"/>
        <end position="388"/>
    </location>
</feature>
<proteinExistence type="predicted"/>
<protein>
    <recommendedName>
        <fullName evidence="2">Major facilitator superfamily (MFS) profile domain-containing protein</fullName>
    </recommendedName>
</protein>
<dbReference type="CDD" id="cd07989">
    <property type="entry name" value="LPLAT_AGPAT-like"/>
    <property type="match status" value="1"/>
</dbReference>
<organism evidence="3">
    <name type="scientific">marine sediment metagenome</name>
    <dbReference type="NCBI Taxonomy" id="412755"/>
    <lineage>
        <taxon>unclassified sequences</taxon>
        <taxon>metagenomes</taxon>
        <taxon>ecological metagenomes</taxon>
    </lineage>
</organism>
<accession>A0A0F9TID4</accession>
<dbReference type="PANTHER" id="PTHR43767:SF1">
    <property type="entry name" value="NONRIBOSOMAL PEPTIDE SYNTHASE PES1 (EUROFUNG)-RELATED"/>
    <property type="match status" value="1"/>
</dbReference>
<feature type="transmembrane region" description="Helical" evidence="1">
    <location>
        <begin position="762"/>
        <end position="781"/>
    </location>
</feature>
<name>A0A0F9TID4_9ZZZZ</name>
<feature type="transmembrane region" description="Helical" evidence="1">
    <location>
        <begin position="105"/>
        <end position="126"/>
    </location>
</feature>
<evidence type="ECO:0000313" key="3">
    <source>
        <dbReference type="EMBL" id="KKN48731.1"/>
    </source>
</evidence>
<keyword evidence="1" id="KW-0472">Membrane</keyword>
<feature type="transmembrane region" description="Helical" evidence="1">
    <location>
        <begin position="7"/>
        <end position="25"/>
    </location>
</feature>
<evidence type="ECO:0000256" key="1">
    <source>
        <dbReference type="SAM" id="Phobius"/>
    </source>
</evidence>
<dbReference type="SUPFAM" id="SSF56801">
    <property type="entry name" value="Acetyl-CoA synthetase-like"/>
    <property type="match status" value="1"/>
</dbReference>
<feature type="transmembrane region" description="Helical" evidence="1">
    <location>
        <begin position="273"/>
        <end position="293"/>
    </location>
</feature>
<dbReference type="PANTHER" id="PTHR43767">
    <property type="entry name" value="LONG-CHAIN-FATTY-ACID--COA LIGASE"/>
    <property type="match status" value="1"/>
</dbReference>
<dbReference type="Pfam" id="PF00501">
    <property type="entry name" value="AMP-binding"/>
    <property type="match status" value="1"/>
</dbReference>
<dbReference type="GO" id="GO:0016746">
    <property type="term" value="F:acyltransferase activity"/>
    <property type="evidence" value="ECO:0007669"/>
    <property type="project" value="InterPro"/>
</dbReference>
<dbReference type="EMBL" id="LAZR01001207">
    <property type="protein sequence ID" value="KKN48731.1"/>
    <property type="molecule type" value="Genomic_DNA"/>
</dbReference>
<dbReference type="SUPFAM" id="SSF103473">
    <property type="entry name" value="MFS general substrate transporter"/>
    <property type="match status" value="1"/>
</dbReference>
<sequence>MNSLFKTTGFFAFISMIFLNAFVDLGHKIIIQNTVFKIYDGSTQVILTAIVNGLILLPFILLFTPSGFLADRFKKPYIMRWAAAAAVVLTLLITASYYLGWFEFAFAMTFLLAAQSAIYSPAKYGYIREISGKNHLTLANGVVQSVTIIAILLGMFVFSILFENALAGHQFSTEDDIIRMIAPLGWLLVAASLIELGFALRLPNLQSASNVAAFDWQKYRSGKTLCSNFKLLRVDPIIWLSIIGLSVFWGVSQAVLAIFPAFAKEVLLINNTIVIQGLLACSGIGIVIGSLLAGKISDRYIESGLIPLGALGMVISLLFLPQLTSTTLFAIDILAFGFFGGLFIVPLNALIQFHAKAQQLGTVLAGNNWIQNVVMVIFLAFTVAFSMGDISSKTLLNLLTVVTLIGASYTVFKLPQSLVRYLLGIVFASKYRINVQGFDHMPSQGGVLLLGNHISWLDWAMIQIASPRPVYFVMDKGIYQKWYLKWFLDLFGVIPISGTSSKGALATINQHLKQGEVVCLFPEGSISRNGQLAEFKQGFERCVEDVDGIILPFYLHGLWGSRFSRSSSKMQLLRQSRIRRDVIVAFGQPMSIDTQAFAVKSAVFDLSIDTWRSHTETLPSLAHSWIDRAKQNGLTHCVTDIQSNISLSRRKALVISLLFSRRFKQQCPEQNVGFLLPTSSAGLLANMGAFISGKTVVNLNFTANIDSLLSAVNKAEIKTIYTSRRFIKKLQAKGFELDALFERTSPVYLEDIHDEIKKTEQILTLITSFCLPTSLLIYLYGNAVSISSPATILFSSGSEGEPKGVVLSHQNMMGNIKQVSDVLDIRDEDVIISSLPLFHAFGLTVTSLLPLIEGVPAVCHPDPTDVLNIAKGIYQHQATIFCGTSTFLRLFTKNSRIHPLMLDSLRIVVAGAERLNPEIRDSFSLKFGKTIYEGYGTTETTPVATVNLPDRIGMDDWKIQTGNKKGTVGLPLPGSSVRIVDPVTLKSLPTGEDGLILIGGTQVMQGYLNDAKRTADVLVEINGHQWYKTGDKGHLDNDGFLIIVDRYSRFAKIGGEMISLGAVETNINAKLPEDVEILATTVPDDKKGEKIVLLYAGNIEDVTLKACITDSGLNPLMMPSLLIEVETIPKLGSGKSDFNAAKKIALAQLNPAS</sequence>
<feature type="transmembrane region" description="Helical" evidence="1">
    <location>
        <begin position="45"/>
        <end position="69"/>
    </location>
</feature>
<dbReference type="SMART" id="SM00563">
    <property type="entry name" value="PlsC"/>
    <property type="match status" value="1"/>
</dbReference>
<dbReference type="InterPro" id="IPR020845">
    <property type="entry name" value="AMP-binding_CS"/>
</dbReference>
<dbReference type="PROSITE" id="PS50850">
    <property type="entry name" value="MFS"/>
    <property type="match status" value="1"/>
</dbReference>
<dbReference type="InterPro" id="IPR000873">
    <property type="entry name" value="AMP-dep_synth/lig_dom"/>
</dbReference>
<dbReference type="InterPro" id="IPR042099">
    <property type="entry name" value="ANL_N_sf"/>
</dbReference>
<comment type="caution">
    <text evidence="3">The sequence shown here is derived from an EMBL/GenBank/DDBJ whole genome shotgun (WGS) entry which is preliminary data.</text>
</comment>
<dbReference type="InterPro" id="IPR011701">
    <property type="entry name" value="MFS"/>
</dbReference>
<dbReference type="SUPFAM" id="SSF69593">
    <property type="entry name" value="Glycerol-3-phosphate (1)-acyltransferase"/>
    <property type="match status" value="1"/>
</dbReference>
<dbReference type="Gene3D" id="1.20.1250.20">
    <property type="entry name" value="MFS general substrate transporter like domains"/>
    <property type="match status" value="1"/>
</dbReference>
<feature type="transmembrane region" description="Helical" evidence="1">
    <location>
        <begin position="138"/>
        <end position="161"/>
    </location>
</feature>
<reference evidence="3" key="1">
    <citation type="journal article" date="2015" name="Nature">
        <title>Complex archaea that bridge the gap between prokaryotes and eukaryotes.</title>
        <authorList>
            <person name="Spang A."/>
            <person name="Saw J.H."/>
            <person name="Jorgensen S.L."/>
            <person name="Zaremba-Niedzwiedzka K."/>
            <person name="Martijn J."/>
            <person name="Lind A.E."/>
            <person name="van Eijk R."/>
            <person name="Schleper C."/>
            <person name="Guy L."/>
            <person name="Ettema T.J."/>
        </authorList>
    </citation>
    <scope>NUCLEOTIDE SEQUENCE</scope>
</reference>
<keyword evidence="1" id="KW-1133">Transmembrane helix</keyword>
<dbReference type="PROSITE" id="PS00455">
    <property type="entry name" value="AMP_BINDING"/>
    <property type="match status" value="1"/>
</dbReference>
<dbReference type="GO" id="GO:0022857">
    <property type="term" value="F:transmembrane transporter activity"/>
    <property type="evidence" value="ECO:0007669"/>
    <property type="project" value="InterPro"/>
</dbReference>
<dbReference type="InterPro" id="IPR036259">
    <property type="entry name" value="MFS_trans_sf"/>
</dbReference>
<dbReference type="Pfam" id="PF01553">
    <property type="entry name" value="Acyltransferase"/>
    <property type="match status" value="1"/>
</dbReference>
<feature type="transmembrane region" description="Helical" evidence="1">
    <location>
        <begin position="237"/>
        <end position="261"/>
    </location>
</feature>
<dbReference type="Gene3D" id="3.30.300.30">
    <property type="match status" value="1"/>
</dbReference>
<feature type="transmembrane region" description="Helical" evidence="1">
    <location>
        <begin position="329"/>
        <end position="349"/>
    </location>
</feature>
<feature type="transmembrane region" description="Helical" evidence="1">
    <location>
        <begin position="81"/>
        <end position="99"/>
    </location>
</feature>
<dbReference type="Gene3D" id="3.40.50.12780">
    <property type="entry name" value="N-terminal domain of ligase-like"/>
    <property type="match status" value="1"/>
</dbReference>
<dbReference type="GO" id="GO:0016878">
    <property type="term" value="F:acid-thiol ligase activity"/>
    <property type="evidence" value="ECO:0007669"/>
    <property type="project" value="UniProtKB-ARBA"/>
</dbReference>
<dbReference type="InterPro" id="IPR050237">
    <property type="entry name" value="ATP-dep_AMP-bd_enzyme"/>
</dbReference>
<dbReference type="InterPro" id="IPR020846">
    <property type="entry name" value="MFS_dom"/>
</dbReference>
<dbReference type="InterPro" id="IPR045851">
    <property type="entry name" value="AMP-bd_C_sf"/>
</dbReference>